<name>T0Z7I7_9ZZZZ</name>
<feature type="domain" description="Phosphagen kinase N-terminal" evidence="1">
    <location>
        <begin position="1"/>
        <end position="68"/>
    </location>
</feature>
<dbReference type="GO" id="GO:0046314">
    <property type="term" value="P:phosphocreatine biosynthetic process"/>
    <property type="evidence" value="ECO:0007669"/>
    <property type="project" value="InterPro"/>
</dbReference>
<dbReference type="GO" id="GO:0005615">
    <property type="term" value="C:extracellular space"/>
    <property type="evidence" value="ECO:0007669"/>
    <property type="project" value="TreeGrafter"/>
</dbReference>
<dbReference type="EMBL" id="AUZX01011950">
    <property type="protein sequence ID" value="EQD40958.1"/>
    <property type="molecule type" value="Genomic_DNA"/>
</dbReference>
<dbReference type="InterPro" id="IPR000749">
    <property type="entry name" value="ATP-guanido_PTrfase"/>
</dbReference>
<protein>
    <submittedName>
        <fullName evidence="2">Arginine kinase</fullName>
    </submittedName>
</protein>
<dbReference type="Gene3D" id="1.10.135.10">
    <property type="entry name" value="ATP:guanido phosphotransferase, N-terminal domain"/>
    <property type="match status" value="1"/>
</dbReference>
<proteinExistence type="predicted"/>
<keyword evidence="2" id="KW-0808">Transferase</keyword>
<organism evidence="2">
    <name type="scientific">mine drainage metagenome</name>
    <dbReference type="NCBI Taxonomy" id="410659"/>
    <lineage>
        <taxon>unclassified sequences</taxon>
        <taxon>metagenomes</taxon>
        <taxon>ecological metagenomes</taxon>
    </lineage>
</organism>
<dbReference type="SUPFAM" id="SSF48034">
    <property type="entry name" value="Guanido kinase N-terminal domain"/>
    <property type="match status" value="1"/>
</dbReference>
<reference evidence="2" key="1">
    <citation type="submission" date="2013-08" db="EMBL/GenBank/DDBJ databases">
        <authorList>
            <person name="Mendez C."/>
            <person name="Richter M."/>
            <person name="Ferrer M."/>
            <person name="Sanchez J."/>
        </authorList>
    </citation>
    <scope>NUCLEOTIDE SEQUENCE</scope>
</reference>
<dbReference type="InterPro" id="IPR036802">
    <property type="entry name" value="ATP-guanido_PTrfase_N_sf"/>
</dbReference>
<dbReference type="Pfam" id="PF02807">
    <property type="entry name" value="ATP-gua_PtransN"/>
    <property type="match status" value="1"/>
</dbReference>
<dbReference type="AlphaFoldDB" id="T0Z7I7"/>
<dbReference type="PANTHER" id="PTHR11547:SF38">
    <property type="entry name" value="ARGININE KINASE 1-RELATED"/>
    <property type="match status" value="1"/>
</dbReference>
<dbReference type="GO" id="GO:0004111">
    <property type="term" value="F:creatine kinase activity"/>
    <property type="evidence" value="ECO:0007669"/>
    <property type="project" value="InterPro"/>
</dbReference>
<accession>T0Z7I7</accession>
<dbReference type="InterPro" id="IPR022413">
    <property type="entry name" value="ATP-guanido_PTrfase_N"/>
</dbReference>
<evidence type="ECO:0000313" key="2">
    <source>
        <dbReference type="EMBL" id="EQD40958.1"/>
    </source>
</evidence>
<comment type="caution">
    <text evidence="2">The sequence shown here is derived from an EMBL/GenBank/DDBJ whole genome shotgun (WGS) entry which is preliminary data.</text>
</comment>
<evidence type="ECO:0000259" key="1">
    <source>
        <dbReference type="PROSITE" id="PS51509"/>
    </source>
</evidence>
<gene>
    <name evidence="2" type="ORF">B1A_16262</name>
</gene>
<reference evidence="2" key="2">
    <citation type="journal article" date="2014" name="ISME J.">
        <title>Microbial stratification in low pH oxic and suboxic macroscopic growths along an acid mine drainage.</title>
        <authorList>
            <person name="Mendez-Garcia C."/>
            <person name="Mesa V."/>
            <person name="Sprenger R.R."/>
            <person name="Richter M."/>
            <person name="Diez M.S."/>
            <person name="Solano J."/>
            <person name="Bargiela R."/>
            <person name="Golyshina O.V."/>
            <person name="Manteca A."/>
            <person name="Ramos J.L."/>
            <person name="Gallego J.R."/>
            <person name="Llorente I."/>
            <person name="Martins Dos Santos V.A."/>
            <person name="Jensen O.N."/>
            <person name="Pelaez A.I."/>
            <person name="Sanchez J."/>
            <person name="Ferrer M."/>
        </authorList>
    </citation>
    <scope>NUCLEOTIDE SEQUENCE</scope>
</reference>
<sequence>EDLVGFPKFPPGTKSLLSKCLTPEIWEKYKDKKDKFGLSFKLCIFSGCQNVDSGVGVYAASHDSYYAF</sequence>
<dbReference type="PANTHER" id="PTHR11547">
    <property type="entry name" value="ARGININE OR CREATINE KINASE"/>
    <property type="match status" value="1"/>
</dbReference>
<dbReference type="PROSITE" id="PS51509">
    <property type="entry name" value="PHOSPHAGEN_KINASE_N"/>
    <property type="match status" value="1"/>
</dbReference>
<keyword evidence="2" id="KW-0418">Kinase</keyword>
<feature type="non-terminal residue" evidence="2">
    <location>
        <position position="1"/>
    </location>
</feature>